<dbReference type="PROSITE" id="PS00086">
    <property type="entry name" value="CYTOCHROME_P450"/>
    <property type="match status" value="1"/>
</dbReference>
<evidence type="ECO:0000256" key="10">
    <source>
        <dbReference type="ARBA" id="ARBA00023004"/>
    </source>
</evidence>
<keyword evidence="6 13" id="KW-0479">Metal-binding</keyword>
<dbReference type="SUPFAM" id="SSF48264">
    <property type="entry name" value="Cytochrome P450"/>
    <property type="match status" value="1"/>
</dbReference>
<keyword evidence="11 14" id="KW-0503">Monooxygenase</keyword>
<dbReference type="GO" id="GO:0005506">
    <property type="term" value="F:iron ion binding"/>
    <property type="evidence" value="ECO:0007669"/>
    <property type="project" value="InterPro"/>
</dbReference>
<dbReference type="Gene3D" id="1.10.630.10">
    <property type="entry name" value="Cytochrome P450"/>
    <property type="match status" value="1"/>
</dbReference>
<keyword evidence="5 13" id="KW-0349">Heme</keyword>
<dbReference type="FunFam" id="1.10.630.10:FF:000042">
    <property type="entry name" value="Cytochrome P450"/>
    <property type="match status" value="1"/>
</dbReference>
<protein>
    <submittedName>
        <fullName evidence="16">Cytochrome P450 6PW2</fullName>
    </submittedName>
</protein>
<dbReference type="AlphaFoldDB" id="A0AAT9UTR7"/>
<evidence type="ECO:0000256" key="6">
    <source>
        <dbReference type="ARBA" id="ARBA00022723"/>
    </source>
</evidence>
<keyword evidence="12 15" id="KW-0472">Membrane</keyword>
<evidence type="ECO:0000256" key="9">
    <source>
        <dbReference type="ARBA" id="ARBA00023002"/>
    </source>
</evidence>
<comment type="cofactor">
    <cofactor evidence="1 13">
        <name>heme</name>
        <dbReference type="ChEBI" id="CHEBI:30413"/>
    </cofactor>
</comment>
<reference evidence="16" key="1">
    <citation type="submission" date="2023-06" db="EMBL/GenBank/DDBJ databases">
        <title>Identification of Cytochrome P450s in Maconellicoccus hirsutus.</title>
        <authorList>
            <person name="Selvamani S.B."/>
            <person name="Negi N."/>
            <person name="Nagarjuna Reddy K.V."/>
            <person name="Ramasamy G.G."/>
        </authorList>
    </citation>
    <scope>NUCLEOTIDE SEQUENCE</scope>
</reference>
<evidence type="ECO:0000256" key="4">
    <source>
        <dbReference type="ARBA" id="ARBA00010617"/>
    </source>
</evidence>
<accession>A0AAT9UTR7</accession>
<evidence type="ECO:0000256" key="7">
    <source>
        <dbReference type="ARBA" id="ARBA00022824"/>
    </source>
</evidence>
<evidence type="ECO:0000256" key="14">
    <source>
        <dbReference type="RuleBase" id="RU000461"/>
    </source>
</evidence>
<dbReference type="InterPro" id="IPR050476">
    <property type="entry name" value="Insect_CytP450_Detox"/>
</dbReference>
<dbReference type="PANTHER" id="PTHR24292:SF93">
    <property type="entry name" value="CYTOCHROME P450 310A1-RELATED"/>
    <property type="match status" value="1"/>
</dbReference>
<comment type="similarity">
    <text evidence="4 14">Belongs to the cytochrome P450 family.</text>
</comment>
<dbReference type="InterPro" id="IPR017972">
    <property type="entry name" value="Cyt_P450_CS"/>
</dbReference>
<evidence type="ECO:0000256" key="2">
    <source>
        <dbReference type="ARBA" id="ARBA00004174"/>
    </source>
</evidence>
<keyword evidence="15" id="KW-0812">Transmembrane</keyword>
<dbReference type="GO" id="GO:0016705">
    <property type="term" value="F:oxidoreductase activity, acting on paired donors, with incorporation or reduction of molecular oxygen"/>
    <property type="evidence" value="ECO:0007669"/>
    <property type="project" value="InterPro"/>
</dbReference>
<dbReference type="Pfam" id="PF00067">
    <property type="entry name" value="p450"/>
    <property type="match status" value="1"/>
</dbReference>
<sequence>MWQTVFQVLLLAPLIAYLSLQYYYNYWKRKNIPYVESHVFDFQWYKEPAVEFYAEIYRRLEGHKFGGFFSRFTPRIMIRDPDLIKHILIKDFDHFHDRGGVSFDKNEPITMHMFSAPGNLWKNLRTKLTPTFTSGKMKYMFSLVQECAEEICQVIDKRIKANSIIDVKDFSTRYTIEVISSCAFGLKAHTIQDGSSIFKLMALKIFSGRLFVRIMIITRSVIPWLKKIKFSILDKEVKSFFYDLVENTIEHRKTNSVIRNDFLQLLINMRDDAKQNFVMTNELLTAQCFLFFVAGFDTSSMAISGALYELSANAKIQKKLRDEIDEYLDKYENTVCYEMIKEMPYLNQVVSETLRKYPVLGALNRICVKRYRIPDTKVFIEKGTEVLIPIAGLHSDPHYFTDPDTFDPDRFKDPNSFPCRNAYLPFGDGPRNCIGSRFALMSVKLALVHLLRDFNFETCSSTRYPFRFERFKIVTTVKDEIFLKCSRK</sequence>
<feature type="transmembrane region" description="Helical" evidence="15">
    <location>
        <begin position="6"/>
        <end position="24"/>
    </location>
</feature>
<name>A0AAT9UTR7_MACHI</name>
<dbReference type="PANTHER" id="PTHR24292">
    <property type="entry name" value="CYTOCHROME P450"/>
    <property type="match status" value="1"/>
</dbReference>
<keyword evidence="7" id="KW-0256">Endoplasmic reticulum</keyword>
<dbReference type="GO" id="GO:0004497">
    <property type="term" value="F:monooxygenase activity"/>
    <property type="evidence" value="ECO:0007669"/>
    <property type="project" value="UniProtKB-KW"/>
</dbReference>
<dbReference type="InterPro" id="IPR001128">
    <property type="entry name" value="Cyt_P450"/>
</dbReference>
<evidence type="ECO:0000256" key="5">
    <source>
        <dbReference type="ARBA" id="ARBA00022617"/>
    </source>
</evidence>
<dbReference type="InterPro" id="IPR036396">
    <property type="entry name" value="Cyt_P450_sf"/>
</dbReference>
<feature type="binding site" description="axial binding residue" evidence="13">
    <location>
        <position position="433"/>
    </location>
    <ligand>
        <name>heme</name>
        <dbReference type="ChEBI" id="CHEBI:30413"/>
    </ligand>
    <ligandPart>
        <name>Fe</name>
        <dbReference type="ChEBI" id="CHEBI:18248"/>
    </ligandPart>
</feature>
<dbReference type="GO" id="GO:0020037">
    <property type="term" value="F:heme binding"/>
    <property type="evidence" value="ECO:0007669"/>
    <property type="project" value="InterPro"/>
</dbReference>
<dbReference type="EMBL" id="OR117169">
    <property type="protein sequence ID" value="WIM41609.1"/>
    <property type="molecule type" value="mRNA"/>
</dbReference>
<comment type="subcellular location">
    <subcellularLocation>
        <location evidence="3">Endoplasmic reticulum membrane</location>
        <topology evidence="3">Peripheral membrane protein</topology>
    </subcellularLocation>
    <subcellularLocation>
        <location evidence="2">Microsome membrane</location>
        <topology evidence="2">Peripheral membrane protein</topology>
    </subcellularLocation>
</comment>
<evidence type="ECO:0000256" key="12">
    <source>
        <dbReference type="ARBA" id="ARBA00023136"/>
    </source>
</evidence>
<keyword evidence="15" id="KW-1133">Transmembrane helix</keyword>
<proteinExistence type="evidence at transcript level"/>
<dbReference type="PRINTS" id="PR00463">
    <property type="entry name" value="EP450I"/>
</dbReference>
<evidence type="ECO:0000256" key="11">
    <source>
        <dbReference type="ARBA" id="ARBA00023033"/>
    </source>
</evidence>
<keyword evidence="10 13" id="KW-0408">Iron</keyword>
<evidence type="ECO:0000256" key="3">
    <source>
        <dbReference type="ARBA" id="ARBA00004406"/>
    </source>
</evidence>
<evidence type="ECO:0000313" key="16">
    <source>
        <dbReference type="EMBL" id="WIM41609.1"/>
    </source>
</evidence>
<dbReference type="InterPro" id="IPR002401">
    <property type="entry name" value="Cyt_P450_E_grp-I"/>
</dbReference>
<keyword evidence="8" id="KW-0492">Microsome</keyword>
<organism evidence="16">
    <name type="scientific">Maconellicoccus hirsutus</name>
    <name type="common">Pink hibiscus mealybug</name>
    <dbReference type="NCBI Taxonomy" id="177089"/>
    <lineage>
        <taxon>Eukaryota</taxon>
        <taxon>Metazoa</taxon>
        <taxon>Ecdysozoa</taxon>
        <taxon>Arthropoda</taxon>
        <taxon>Hexapoda</taxon>
        <taxon>Insecta</taxon>
        <taxon>Pterygota</taxon>
        <taxon>Neoptera</taxon>
        <taxon>Paraneoptera</taxon>
        <taxon>Hemiptera</taxon>
        <taxon>Sternorrhyncha</taxon>
        <taxon>Coccoidea</taxon>
        <taxon>Pseudococcidae</taxon>
        <taxon>Maconellicoccus</taxon>
    </lineage>
</organism>
<evidence type="ECO:0000256" key="1">
    <source>
        <dbReference type="ARBA" id="ARBA00001971"/>
    </source>
</evidence>
<dbReference type="GO" id="GO:0005789">
    <property type="term" value="C:endoplasmic reticulum membrane"/>
    <property type="evidence" value="ECO:0007669"/>
    <property type="project" value="UniProtKB-SubCell"/>
</dbReference>
<keyword evidence="9 14" id="KW-0560">Oxidoreductase</keyword>
<evidence type="ECO:0000256" key="8">
    <source>
        <dbReference type="ARBA" id="ARBA00022848"/>
    </source>
</evidence>
<dbReference type="CDD" id="cd11056">
    <property type="entry name" value="CYP6-like"/>
    <property type="match status" value="1"/>
</dbReference>
<evidence type="ECO:0000256" key="15">
    <source>
        <dbReference type="SAM" id="Phobius"/>
    </source>
</evidence>
<dbReference type="PRINTS" id="PR00385">
    <property type="entry name" value="P450"/>
</dbReference>
<evidence type="ECO:0000256" key="13">
    <source>
        <dbReference type="PIRSR" id="PIRSR602401-1"/>
    </source>
</evidence>